<evidence type="ECO:0000313" key="2">
    <source>
        <dbReference type="EMBL" id="NOT33876.1"/>
    </source>
</evidence>
<gene>
    <name evidence="2" type="ORF">HOP12_06870</name>
</gene>
<dbReference type="Pfam" id="PF19313">
    <property type="entry name" value="DUF5916"/>
    <property type="match status" value="1"/>
</dbReference>
<protein>
    <submittedName>
        <fullName evidence="2">Carbohydrate binding family 9 domain-containing protein</fullName>
    </submittedName>
</protein>
<accession>A0A849SH45</accession>
<proteinExistence type="predicted"/>
<dbReference type="CDD" id="cd09618">
    <property type="entry name" value="CBM9_like_2"/>
    <property type="match status" value="1"/>
</dbReference>
<feature type="domain" description="DUF5916" evidence="1">
    <location>
        <begin position="184"/>
        <end position="280"/>
    </location>
</feature>
<evidence type="ECO:0000259" key="1">
    <source>
        <dbReference type="Pfam" id="PF19313"/>
    </source>
</evidence>
<dbReference type="AlphaFoldDB" id="A0A849SH45"/>
<dbReference type="Proteomes" id="UP000580839">
    <property type="component" value="Unassembled WGS sequence"/>
</dbReference>
<reference evidence="2 3" key="1">
    <citation type="submission" date="2020-04" db="EMBL/GenBank/DDBJ databases">
        <title>Metagenomic profiling of ammonia- and methane-oxidizing microorganisms in a Dutch drinking water treatment plant.</title>
        <authorList>
            <person name="Poghosyan L."/>
            <person name="Leucker S."/>
        </authorList>
    </citation>
    <scope>NUCLEOTIDE SEQUENCE [LARGE SCALE GENOMIC DNA]</scope>
    <source>
        <strain evidence="2">S-RSF-IL-03</strain>
    </source>
</reference>
<dbReference type="InterPro" id="IPR045670">
    <property type="entry name" value="DUF5916"/>
</dbReference>
<dbReference type="SUPFAM" id="SSF49344">
    <property type="entry name" value="CBD9-like"/>
    <property type="match status" value="1"/>
</dbReference>
<dbReference type="Gene3D" id="2.60.40.1190">
    <property type="match status" value="1"/>
</dbReference>
<comment type="caution">
    <text evidence="2">The sequence shown here is derived from an EMBL/GenBank/DDBJ whole genome shotgun (WGS) entry which is preliminary data.</text>
</comment>
<dbReference type="EMBL" id="JABFRW010000076">
    <property type="protein sequence ID" value="NOT33876.1"/>
    <property type="molecule type" value="Genomic_DNA"/>
</dbReference>
<evidence type="ECO:0000313" key="3">
    <source>
        <dbReference type="Proteomes" id="UP000580839"/>
    </source>
</evidence>
<name>A0A849SH45_UNCEI</name>
<sequence>MNTWYETRVGDSVEPQVKNEGWLAYDDKYFYAGFRFEDPHPELIRAPLADHDQLSGSTDYGGVLLDSRNDGKTAILFLANANGLLYDAVTNDASGEDSSPDYYWESAGKITATGWNLELRIPFSSLRYDRSAEPTWGILLYRNYPRDRHYQFFSARLPRDVSCFICNESKLTGLANLPHGSHLVVAPYASAQRLDAPTADLGSPLAEGDVDSEFGIDVKWSPLANLAIDATINPDFSQVEADAAQIGANERFALFYPEKRSFFLEGIDLFSTPFQAVYTRSVTSPSAGLRATGQLGRTAFTALATRDRGDGLVILPGPEGSDAAEQDFESDVGVIRLRHDLGASFVSALATGRVIEGGGHNAVFGPDFNWRPRPTDAIAGQALWSSSETPNRTDLASQWDGRSLSDRALLLRWSHNTPKVDWFLQGQDLGPDFRADEGFMPQVGYREGYFEAGYTVRPAKAFFNRIRMFTIDWYDEDYDGSVLSKRLSIGAGMDGKLSSFVRVELNHDEFKVGDETLSRFRPYVTIQASPGRVLNSVSVEAFVGEEIDFANGREANGTTLIGSMTVRPTDHLAMSASASARWLNVDDASLGSGRLFLAQVERLRASYQFNSRSFVRLIGQYVQTTRDPSLYTFTVDSKEADFSLSGLFAYKLNWQTVFYLGYGDERAFAAFTDRLEPSARQAFAKVSYALQR</sequence>
<organism evidence="2 3">
    <name type="scientific">Eiseniibacteriota bacterium</name>
    <dbReference type="NCBI Taxonomy" id="2212470"/>
    <lineage>
        <taxon>Bacteria</taxon>
        <taxon>Candidatus Eiseniibacteriota</taxon>
    </lineage>
</organism>